<name>A0ABV0U3Y4_9TELE</name>
<protein>
    <submittedName>
        <fullName evidence="1">Uncharacterized protein</fullName>
    </submittedName>
</protein>
<keyword evidence="2" id="KW-1185">Reference proteome</keyword>
<accession>A0ABV0U3Y4</accession>
<evidence type="ECO:0000313" key="2">
    <source>
        <dbReference type="Proteomes" id="UP001482620"/>
    </source>
</evidence>
<comment type="caution">
    <text evidence="1">The sequence shown here is derived from an EMBL/GenBank/DDBJ whole genome shotgun (WGS) entry which is preliminary data.</text>
</comment>
<dbReference type="Proteomes" id="UP001482620">
    <property type="component" value="Unassembled WGS sequence"/>
</dbReference>
<organism evidence="1 2">
    <name type="scientific">Ilyodon furcidens</name>
    <name type="common">goldbreast splitfin</name>
    <dbReference type="NCBI Taxonomy" id="33524"/>
    <lineage>
        <taxon>Eukaryota</taxon>
        <taxon>Metazoa</taxon>
        <taxon>Chordata</taxon>
        <taxon>Craniata</taxon>
        <taxon>Vertebrata</taxon>
        <taxon>Euteleostomi</taxon>
        <taxon>Actinopterygii</taxon>
        <taxon>Neopterygii</taxon>
        <taxon>Teleostei</taxon>
        <taxon>Neoteleostei</taxon>
        <taxon>Acanthomorphata</taxon>
        <taxon>Ovalentaria</taxon>
        <taxon>Atherinomorphae</taxon>
        <taxon>Cyprinodontiformes</taxon>
        <taxon>Goodeidae</taxon>
        <taxon>Ilyodon</taxon>
    </lineage>
</organism>
<dbReference type="EMBL" id="JAHRIQ010058348">
    <property type="protein sequence ID" value="MEQ2239664.1"/>
    <property type="molecule type" value="Genomic_DNA"/>
</dbReference>
<proteinExistence type="predicted"/>
<reference evidence="1 2" key="1">
    <citation type="submission" date="2021-06" db="EMBL/GenBank/DDBJ databases">
        <authorList>
            <person name="Palmer J.M."/>
        </authorList>
    </citation>
    <scope>NUCLEOTIDE SEQUENCE [LARGE SCALE GENOMIC DNA]</scope>
    <source>
        <strain evidence="2">if_2019</strain>
        <tissue evidence="1">Muscle</tissue>
    </source>
</reference>
<gene>
    <name evidence="1" type="ORF">ILYODFUR_006754</name>
</gene>
<evidence type="ECO:0000313" key="1">
    <source>
        <dbReference type="EMBL" id="MEQ2239664.1"/>
    </source>
</evidence>
<sequence>MAGYLKTSQITGQLLSLRDGVKDTWPVVTLIIHSGLTAEHLQASIMVSGVPATNGDGDSVTNNDIYCSPGQSGMLEETMEQMNVLI</sequence>